<protein>
    <submittedName>
        <fullName evidence="2">Heterokaryon incompatibility protein 6, OR allele</fullName>
    </submittedName>
</protein>
<dbReference type="EMBL" id="QPMT01000013">
    <property type="protein sequence ID" value="KAF4860555.1"/>
    <property type="molecule type" value="Genomic_DNA"/>
</dbReference>
<gene>
    <name evidence="2" type="ORF">CGCSCA2_v005405</name>
</gene>
<feature type="domain" description="Heterokaryon incompatibility" evidence="1">
    <location>
        <begin position="19"/>
        <end position="155"/>
    </location>
</feature>
<dbReference type="PANTHER" id="PTHR24148:SF64">
    <property type="entry name" value="HETEROKARYON INCOMPATIBILITY DOMAIN-CONTAINING PROTEIN"/>
    <property type="match status" value="1"/>
</dbReference>
<proteinExistence type="predicted"/>
<organism evidence="2 3">
    <name type="scientific">Colletotrichum siamense</name>
    <name type="common">Anthracnose fungus</name>
    <dbReference type="NCBI Taxonomy" id="690259"/>
    <lineage>
        <taxon>Eukaryota</taxon>
        <taxon>Fungi</taxon>
        <taxon>Dikarya</taxon>
        <taxon>Ascomycota</taxon>
        <taxon>Pezizomycotina</taxon>
        <taxon>Sordariomycetes</taxon>
        <taxon>Hypocreomycetidae</taxon>
        <taxon>Glomerellales</taxon>
        <taxon>Glomerellaceae</taxon>
        <taxon>Colletotrichum</taxon>
        <taxon>Colletotrichum gloeosporioides species complex</taxon>
    </lineage>
</organism>
<dbReference type="Proteomes" id="UP000711996">
    <property type="component" value="Unassembled WGS sequence"/>
</dbReference>
<reference evidence="2" key="1">
    <citation type="submission" date="2019-06" db="EMBL/GenBank/DDBJ databases">
        <authorList>
            <person name="Gan P."/>
            <person name="Shirasu K."/>
        </authorList>
    </citation>
    <scope>NUCLEOTIDE SEQUENCE [LARGE SCALE GENOMIC DNA]</scope>
    <source>
        <strain evidence="2">CAD2</strain>
    </source>
</reference>
<evidence type="ECO:0000313" key="2">
    <source>
        <dbReference type="EMBL" id="KAF4860555.1"/>
    </source>
</evidence>
<dbReference type="InterPro" id="IPR052895">
    <property type="entry name" value="HetReg/Transcr_Mod"/>
</dbReference>
<evidence type="ECO:0000313" key="3">
    <source>
        <dbReference type="Proteomes" id="UP000711996"/>
    </source>
</evidence>
<dbReference type="AlphaFoldDB" id="A0A9P5EVY8"/>
<evidence type="ECO:0000259" key="1">
    <source>
        <dbReference type="Pfam" id="PF06985"/>
    </source>
</evidence>
<dbReference type="Pfam" id="PF06985">
    <property type="entry name" value="HET"/>
    <property type="match status" value="1"/>
</dbReference>
<dbReference type="PANTHER" id="PTHR24148">
    <property type="entry name" value="ANKYRIN REPEAT DOMAIN-CONTAINING PROTEIN 39 HOMOLOG-RELATED"/>
    <property type="match status" value="1"/>
</dbReference>
<dbReference type="Pfam" id="PF26639">
    <property type="entry name" value="Het-6_barrel"/>
    <property type="match status" value="1"/>
</dbReference>
<name>A0A9P5EVY8_COLSI</name>
<comment type="caution">
    <text evidence="2">The sequence shown here is derived from an EMBL/GenBank/DDBJ whole genome shotgun (WGS) entry which is preliminary data.</text>
</comment>
<dbReference type="OrthoDB" id="2157530at2759"/>
<sequence>MKVSALLGPPIGPPNNTEFETLSYTWGTEAATEALMIHEKGHLKVTPNLASFLRQRREEERTVVLWVDAVCINQQDIEERKFQVMIMGMVYLKCAAITVWLGPESENSDMAIDELVMLAAKAPYATMPKLATQAIEAIENLLRRPWWERVWIVQEICWGGGVGKMWKDDSVTLRCGRRSIQWNLLVMACARIKVDESENRQTIAGIDKVLHLDYVRWSAGRLFAKIPEGIVDARETLQLVADYRHFNATDPRDKIYGILGLAFSQFTGTLPGFKISYQIPVEDVYAMFTIVLLRTSAGLEVLRHCTGASNHQRDSGARMMPSWVPDWSQKRRDTPLPSRAARTRGDIPWWAVSQTTVTKKNTISLDIPHSYDHAERQAKKALEMEKPRVRTDPQEWLNYLPREIVDQIQSLVDQKMLVFAGVHDEHYIDPKANLGMYETAQKVDGVNQKLTQRNFVRNWFDEDKKKRPVYAAGGHLRSNLAIQIKTVDIEGIPWDEIETIYEAFPENLHSSWENSTVFLVVVGRCKQAALQSRRASPYPSTKALHEAFWDTLVAGQDFHSKNDFEGLLPELPKDWIRSEPVVTFQNPRQAEQAEREAMFKSRSSEFKAISRDIISQDILSSTLPPLTSSDAELQELRTSFQRLADLWSQQPYDLYHRPFNLPGIVPDPYWQSRRQFDIKALEDSARSRRQRWRHGFQTADREETARLQKLALELYGEAPSIVPQLDNADVDFELEKYALGRRFFITKKGYMGLAPLGAQSGDNVVVLFGSHVPFILRSREAGHYEVVGETYVSGIMKGEVPKEFDGGKCQAKRFVLA</sequence>
<accession>A0A9P5EVY8</accession>
<dbReference type="InterPro" id="IPR010730">
    <property type="entry name" value="HET"/>
</dbReference>
<keyword evidence="3" id="KW-1185">Reference proteome</keyword>